<evidence type="ECO:0000256" key="4">
    <source>
        <dbReference type="ARBA" id="ARBA00022692"/>
    </source>
</evidence>
<dbReference type="GO" id="GO:0005886">
    <property type="term" value="C:plasma membrane"/>
    <property type="evidence" value="ECO:0007669"/>
    <property type="project" value="UniProtKB-SubCell"/>
</dbReference>
<comment type="similarity">
    <text evidence="2">Belongs to the chromate ion transporter (CHR) (TC 2.A.51) family.</text>
</comment>
<dbReference type="GO" id="GO:0015109">
    <property type="term" value="F:chromate transmembrane transporter activity"/>
    <property type="evidence" value="ECO:0007669"/>
    <property type="project" value="InterPro"/>
</dbReference>
<dbReference type="AlphaFoldDB" id="A0A1Q8Q2N3"/>
<sequence>MKLLFQIFMIFFKLSPITFGGGYAMIPVIEREVVEKKHWLKQEEVTDLFALSGSIPGAIAINSAAFIGYRIAGVLGAIAATIGVMIPTFFIIVMLSIFYLFFSDHPKVEAAFEGIRPAVVALIVFAAYKMRKGAVVDKTTFAAAGCALVMLLVLRLHPVLVISAGAVSGIFLIGIQDRLGIETKIDDHEQQLDYFMGADI</sequence>
<keyword evidence="9" id="KW-1185">Reference proteome</keyword>
<gene>
    <name evidence="8" type="ORF">BTO30_14330</name>
</gene>
<dbReference type="PANTHER" id="PTHR43663">
    <property type="entry name" value="CHROMATE TRANSPORT PROTEIN-RELATED"/>
    <property type="match status" value="1"/>
</dbReference>
<dbReference type="Proteomes" id="UP000185568">
    <property type="component" value="Unassembled WGS sequence"/>
</dbReference>
<feature type="transmembrane region" description="Helical" evidence="7">
    <location>
        <begin position="7"/>
        <end position="29"/>
    </location>
</feature>
<feature type="transmembrane region" description="Helical" evidence="7">
    <location>
        <begin position="108"/>
        <end position="128"/>
    </location>
</feature>
<dbReference type="PANTHER" id="PTHR43663:SF2">
    <property type="entry name" value="CHROMATE TRANSPORT PROTEIN-RELATED"/>
    <property type="match status" value="1"/>
</dbReference>
<dbReference type="InterPro" id="IPR003370">
    <property type="entry name" value="Chromate_transpt"/>
</dbReference>
<dbReference type="InterPro" id="IPR052518">
    <property type="entry name" value="CHR_Transporter"/>
</dbReference>
<dbReference type="RefSeq" id="WP_075399399.1">
    <property type="nucleotide sequence ID" value="NZ_MSDU01000039.1"/>
</dbReference>
<reference evidence="8 9" key="1">
    <citation type="submission" date="2016-12" db="EMBL/GenBank/DDBJ databases">
        <title>Domibacillus antri genome sequencing.</title>
        <authorList>
            <person name="Verma A."/>
            <person name="Krishnamurthi S."/>
        </authorList>
    </citation>
    <scope>NUCLEOTIDE SEQUENCE [LARGE SCALE GENOMIC DNA]</scope>
    <source>
        <strain evidence="8 9">XD80</strain>
    </source>
</reference>
<dbReference type="OrthoDB" id="9027281at2"/>
<keyword evidence="5 7" id="KW-1133">Transmembrane helix</keyword>
<dbReference type="STRING" id="1714264.BTO30_14330"/>
<feature type="transmembrane region" description="Helical" evidence="7">
    <location>
        <begin position="49"/>
        <end position="67"/>
    </location>
</feature>
<comment type="caution">
    <text evidence="8">The sequence shown here is derived from an EMBL/GenBank/DDBJ whole genome shotgun (WGS) entry which is preliminary data.</text>
</comment>
<evidence type="ECO:0000256" key="7">
    <source>
        <dbReference type="SAM" id="Phobius"/>
    </source>
</evidence>
<comment type="subcellular location">
    <subcellularLocation>
        <location evidence="1">Cell membrane</location>
        <topology evidence="1">Multi-pass membrane protein</topology>
    </subcellularLocation>
</comment>
<proteinExistence type="inferred from homology"/>
<evidence type="ECO:0000256" key="3">
    <source>
        <dbReference type="ARBA" id="ARBA00022475"/>
    </source>
</evidence>
<keyword evidence="6 7" id="KW-0472">Membrane</keyword>
<keyword evidence="4 7" id="KW-0812">Transmembrane</keyword>
<keyword evidence="3" id="KW-1003">Cell membrane</keyword>
<protein>
    <submittedName>
        <fullName evidence="8">Chromate transporter</fullName>
    </submittedName>
</protein>
<evidence type="ECO:0000313" key="8">
    <source>
        <dbReference type="EMBL" id="OLN21562.1"/>
    </source>
</evidence>
<feature type="transmembrane region" description="Helical" evidence="7">
    <location>
        <begin position="135"/>
        <end position="153"/>
    </location>
</feature>
<evidence type="ECO:0000256" key="1">
    <source>
        <dbReference type="ARBA" id="ARBA00004651"/>
    </source>
</evidence>
<dbReference type="EMBL" id="MSDU01000039">
    <property type="protein sequence ID" value="OLN21562.1"/>
    <property type="molecule type" value="Genomic_DNA"/>
</dbReference>
<dbReference type="Pfam" id="PF02417">
    <property type="entry name" value="Chromate_transp"/>
    <property type="match status" value="1"/>
</dbReference>
<evidence type="ECO:0000313" key="9">
    <source>
        <dbReference type="Proteomes" id="UP000185568"/>
    </source>
</evidence>
<evidence type="ECO:0000256" key="2">
    <source>
        <dbReference type="ARBA" id="ARBA00005262"/>
    </source>
</evidence>
<feature type="transmembrane region" description="Helical" evidence="7">
    <location>
        <begin position="74"/>
        <end position="102"/>
    </location>
</feature>
<organism evidence="8 9">
    <name type="scientific">Domibacillus antri</name>
    <dbReference type="NCBI Taxonomy" id="1714264"/>
    <lineage>
        <taxon>Bacteria</taxon>
        <taxon>Bacillati</taxon>
        <taxon>Bacillota</taxon>
        <taxon>Bacilli</taxon>
        <taxon>Bacillales</taxon>
        <taxon>Bacillaceae</taxon>
        <taxon>Domibacillus</taxon>
    </lineage>
</organism>
<name>A0A1Q8Q2N3_9BACI</name>
<evidence type="ECO:0000256" key="5">
    <source>
        <dbReference type="ARBA" id="ARBA00022989"/>
    </source>
</evidence>
<accession>A0A1Q8Q2N3</accession>
<evidence type="ECO:0000256" key="6">
    <source>
        <dbReference type="ARBA" id="ARBA00023136"/>
    </source>
</evidence>